<dbReference type="OrthoDB" id="9816009at2"/>
<dbReference type="InterPro" id="IPR029030">
    <property type="entry name" value="Caspase-like_dom_sf"/>
</dbReference>
<evidence type="ECO:0000256" key="1">
    <source>
        <dbReference type="SAM" id="MobiDB-lite"/>
    </source>
</evidence>
<dbReference type="EMBL" id="CP001349">
    <property type="protein sequence ID" value="ACL60181.1"/>
    <property type="molecule type" value="Genomic_DNA"/>
</dbReference>
<gene>
    <name evidence="3" type="ordered locus">Mnod_5336</name>
</gene>
<dbReference type="RefSeq" id="WP_015931790.1">
    <property type="nucleotide sequence ID" value="NC_011894.1"/>
</dbReference>
<dbReference type="PANTHER" id="PTHR22576">
    <property type="entry name" value="MUCOSA ASSOCIATED LYMPHOID TISSUE LYMPHOMA TRANSLOCATION PROTEIN 1/PARACASPASE"/>
    <property type="match status" value="1"/>
</dbReference>
<accession>B8ILI2</accession>
<dbReference type="SUPFAM" id="SSF52129">
    <property type="entry name" value="Caspase-like"/>
    <property type="match status" value="1"/>
</dbReference>
<dbReference type="GO" id="GO:0006508">
    <property type="term" value="P:proteolysis"/>
    <property type="evidence" value="ECO:0007669"/>
    <property type="project" value="InterPro"/>
</dbReference>
<keyword evidence="4" id="KW-1185">Reference proteome</keyword>
<feature type="compositionally biased region" description="Pro residues" evidence="1">
    <location>
        <begin position="421"/>
        <end position="430"/>
    </location>
</feature>
<feature type="region of interest" description="Disordered" evidence="1">
    <location>
        <begin position="408"/>
        <end position="462"/>
    </location>
</feature>
<dbReference type="InterPro" id="IPR001309">
    <property type="entry name" value="Pept_C14_p20"/>
</dbReference>
<evidence type="ECO:0000313" key="4">
    <source>
        <dbReference type="Proteomes" id="UP000008207"/>
    </source>
</evidence>
<dbReference type="AlphaFoldDB" id="B8ILI2"/>
<dbReference type="KEGG" id="mno:Mnod_5336"/>
<dbReference type="GO" id="GO:0004197">
    <property type="term" value="F:cysteine-type endopeptidase activity"/>
    <property type="evidence" value="ECO:0007669"/>
    <property type="project" value="InterPro"/>
</dbReference>
<evidence type="ECO:0000259" key="2">
    <source>
        <dbReference type="PROSITE" id="PS50208"/>
    </source>
</evidence>
<feature type="region of interest" description="Disordered" evidence="1">
    <location>
        <begin position="316"/>
        <end position="368"/>
    </location>
</feature>
<feature type="compositionally biased region" description="Polar residues" evidence="1">
    <location>
        <begin position="445"/>
        <end position="461"/>
    </location>
</feature>
<dbReference type="eggNOG" id="COG4249">
    <property type="taxonomic scope" value="Bacteria"/>
</dbReference>
<dbReference type="Gene3D" id="3.40.50.1460">
    <property type="match status" value="1"/>
</dbReference>
<evidence type="ECO:0000313" key="3">
    <source>
        <dbReference type="EMBL" id="ACL60181.1"/>
    </source>
</evidence>
<dbReference type="InterPro" id="IPR052039">
    <property type="entry name" value="Caspase-related_regulators"/>
</dbReference>
<feature type="compositionally biased region" description="Low complexity" evidence="1">
    <location>
        <begin position="345"/>
        <end position="366"/>
    </location>
</feature>
<dbReference type="PANTHER" id="PTHR22576:SF37">
    <property type="entry name" value="MUCOSA-ASSOCIATED LYMPHOID TISSUE LYMPHOMA TRANSLOCATION PROTEIN 1"/>
    <property type="match status" value="1"/>
</dbReference>
<sequence>MQRWILAPVLVLAGFLVITTNGVAAERRVALVIGNSAYRSVPVLANPGRDAAAVAEMLRRAGFDSVELRQDLGTVELKRATREFMQTAREADIALVYFAGHGIEVSGINYLIPTDARLKSDFDVEDEGLSLERVVRAIEPARRLRLVILDACRNNPFNAAMQRMVSVRAVANGLAKVEPAVSDTLVAFAARAGSVAEDGAGEHSPFTTALLKHLPVPGLDVRVAFGRVRDEVLRLTGGKQEPFVYGSLGGAITALVPDDKTLDPGGAERAQRETRRDYEFAERVGTREAWSSFLAAHPTGFYADLARAQVAKLTGSTGTAAVPPPPPPLPERKPLPQTRPIPHDPATAAVAPGPAAQPPGAGRAGACQRDAETLARLRARRVPDEILRFQRELVCDELRPQVARLIESMEPPDGPARPKLVPDPVPPQPFREPDPASPALARATPSASSCEQEAQTLATLRNTRDKRAIDRFARDLTCQDLRPQVMRLRESVDDE</sequence>
<dbReference type="HOGENOM" id="CLU_018712_0_0_5"/>
<proteinExistence type="predicted"/>
<dbReference type="PROSITE" id="PS50208">
    <property type="entry name" value="CASPASE_P20"/>
    <property type="match status" value="1"/>
</dbReference>
<organism evidence="3 4">
    <name type="scientific">Methylobacterium nodulans (strain LMG 21967 / CNCM I-2342 / ORS 2060)</name>
    <dbReference type="NCBI Taxonomy" id="460265"/>
    <lineage>
        <taxon>Bacteria</taxon>
        <taxon>Pseudomonadati</taxon>
        <taxon>Pseudomonadota</taxon>
        <taxon>Alphaproteobacteria</taxon>
        <taxon>Hyphomicrobiales</taxon>
        <taxon>Methylobacteriaceae</taxon>
        <taxon>Methylobacterium</taxon>
    </lineage>
</organism>
<reference evidence="3 4" key="1">
    <citation type="submission" date="2009-01" db="EMBL/GenBank/DDBJ databases">
        <title>Complete sequence of chromosome of Methylobacterium nodulans ORS 2060.</title>
        <authorList>
            <consortium name="US DOE Joint Genome Institute"/>
            <person name="Lucas S."/>
            <person name="Copeland A."/>
            <person name="Lapidus A."/>
            <person name="Glavina del Rio T."/>
            <person name="Dalin E."/>
            <person name="Tice H."/>
            <person name="Bruce D."/>
            <person name="Goodwin L."/>
            <person name="Pitluck S."/>
            <person name="Sims D."/>
            <person name="Brettin T."/>
            <person name="Detter J.C."/>
            <person name="Han C."/>
            <person name="Larimer F."/>
            <person name="Land M."/>
            <person name="Hauser L."/>
            <person name="Kyrpides N."/>
            <person name="Ivanova N."/>
            <person name="Marx C.J."/>
            <person name="Richardson P."/>
        </authorList>
    </citation>
    <scope>NUCLEOTIDE SEQUENCE [LARGE SCALE GENOMIC DNA]</scope>
    <source>
        <strain evidence="4">LMG 21967 / CNCM I-2342 / ORS 2060</strain>
    </source>
</reference>
<dbReference type="Proteomes" id="UP000008207">
    <property type="component" value="Chromosome"/>
</dbReference>
<feature type="domain" description="Caspase family p20" evidence="2">
    <location>
        <begin position="26"/>
        <end position="156"/>
    </location>
</feature>
<dbReference type="InterPro" id="IPR011600">
    <property type="entry name" value="Pept_C14_caspase"/>
</dbReference>
<dbReference type="STRING" id="460265.Mnod_5336"/>
<dbReference type="Pfam" id="PF00656">
    <property type="entry name" value="Peptidase_C14"/>
    <property type="match status" value="1"/>
</dbReference>
<name>B8ILI2_METNO</name>
<protein>
    <submittedName>
        <fullName evidence="3">Peptidase C14 caspase catalytic subunit p20</fullName>
    </submittedName>
</protein>